<feature type="compositionally biased region" description="Basic and acidic residues" evidence="1">
    <location>
        <begin position="38"/>
        <end position="50"/>
    </location>
</feature>
<evidence type="ECO:0000313" key="2">
    <source>
        <dbReference type="Proteomes" id="UP000050741"/>
    </source>
</evidence>
<keyword evidence="2" id="KW-1185">Reference proteome</keyword>
<evidence type="ECO:0000313" key="3">
    <source>
        <dbReference type="WBParaSite" id="GPLIN_000638000"/>
    </source>
</evidence>
<evidence type="ECO:0000256" key="1">
    <source>
        <dbReference type="SAM" id="MobiDB-lite"/>
    </source>
</evidence>
<proteinExistence type="predicted"/>
<feature type="compositionally biased region" description="Polar residues" evidence="1">
    <location>
        <begin position="106"/>
        <end position="115"/>
    </location>
</feature>
<dbReference type="Proteomes" id="UP000050741">
    <property type="component" value="Unassembled WGS sequence"/>
</dbReference>
<dbReference type="AlphaFoldDB" id="A0A183C0I7"/>
<accession>A0A183C0I7</accession>
<protein>
    <submittedName>
        <fullName evidence="3">ELM2 domain-containing protein</fullName>
    </submittedName>
</protein>
<feature type="region of interest" description="Disordered" evidence="1">
    <location>
        <begin position="1"/>
        <end position="168"/>
    </location>
</feature>
<feature type="compositionally biased region" description="Polar residues" evidence="1">
    <location>
        <begin position="143"/>
        <end position="159"/>
    </location>
</feature>
<reference evidence="2" key="2">
    <citation type="submission" date="2014-05" db="EMBL/GenBank/DDBJ databases">
        <title>The genome and life-stage specific transcriptomes of Globodera pallida elucidate key aspects of plant parasitism by a cyst nematode.</title>
        <authorList>
            <person name="Cotton J.A."/>
            <person name="Lilley C.J."/>
            <person name="Jones L.M."/>
            <person name="Kikuchi T."/>
            <person name="Reid A.J."/>
            <person name="Thorpe P."/>
            <person name="Tsai I.J."/>
            <person name="Beasley H."/>
            <person name="Blok V."/>
            <person name="Cock P.J.A."/>
            <person name="Van den Akker S.E."/>
            <person name="Holroyd N."/>
            <person name="Hunt M."/>
            <person name="Mantelin S."/>
            <person name="Naghra H."/>
            <person name="Pain A."/>
            <person name="Palomares-Rius J.E."/>
            <person name="Zarowiecki M."/>
            <person name="Berriman M."/>
            <person name="Jones J.T."/>
            <person name="Urwin P.E."/>
        </authorList>
    </citation>
    <scope>NUCLEOTIDE SEQUENCE [LARGE SCALE GENOMIC DNA]</scope>
    <source>
        <strain evidence="2">Lindley</strain>
    </source>
</reference>
<reference evidence="2" key="1">
    <citation type="submission" date="2013-12" db="EMBL/GenBank/DDBJ databases">
        <authorList>
            <person name="Aslett M."/>
        </authorList>
    </citation>
    <scope>NUCLEOTIDE SEQUENCE [LARGE SCALE GENOMIC DNA]</scope>
    <source>
        <strain evidence="2">Lindley</strain>
    </source>
</reference>
<organism evidence="2 3">
    <name type="scientific">Globodera pallida</name>
    <name type="common">Potato cyst nematode worm</name>
    <name type="synonym">Heterodera pallida</name>
    <dbReference type="NCBI Taxonomy" id="36090"/>
    <lineage>
        <taxon>Eukaryota</taxon>
        <taxon>Metazoa</taxon>
        <taxon>Ecdysozoa</taxon>
        <taxon>Nematoda</taxon>
        <taxon>Chromadorea</taxon>
        <taxon>Rhabditida</taxon>
        <taxon>Tylenchina</taxon>
        <taxon>Tylenchomorpha</taxon>
        <taxon>Tylenchoidea</taxon>
        <taxon>Heteroderidae</taxon>
        <taxon>Heteroderinae</taxon>
        <taxon>Globodera</taxon>
    </lineage>
</organism>
<name>A0A183C0I7_GLOPA</name>
<reference evidence="3" key="3">
    <citation type="submission" date="2016-06" db="UniProtKB">
        <authorList>
            <consortium name="WormBaseParasite"/>
        </authorList>
    </citation>
    <scope>IDENTIFICATION</scope>
</reference>
<dbReference type="WBParaSite" id="GPLIN_000638000">
    <property type="protein sequence ID" value="GPLIN_000638000"/>
    <property type="gene ID" value="GPLIN_000638000"/>
</dbReference>
<feature type="compositionally biased region" description="Acidic residues" evidence="1">
    <location>
        <begin position="77"/>
        <end position="99"/>
    </location>
</feature>
<sequence length="168" mass="17949">MGIGEHHSSVQATPPNSPIRVGRQDSTPIGKMNLSDYEDNKSEQLDTKPEEELETPGYVVKADKPAGAPNSNSSLLVDDDDAVDVDDDDDDDDDDDMDDDRASKLANAQKSNSTLLADDDDGDKDGMDSIENNDVKGVVPNDYSDSASNENGPNTSTMRDNNEAATVG</sequence>